<dbReference type="InterPro" id="IPR051406">
    <property type="entry name" value="PLD_domain"/>
</dbReference>
<gene>
    <name evidence="5" type="ORF">ASZ90_008806</name>
</gene>
<dbReference type="PANTHER" id="PTHR43856">
    <property type="entry name" value="CARDIOLIPIN HYDROLASE"/>
    <property type="match status" value="1"/>
</dbReference>
<proteinExistence type="predicted"/>
<dbReference type="InterPro" id="IPR001736">
    <property type="entry name" value="PLipase_D/transphosphatidylase"/>
</dbReference>
<dbReference type="Gene3D" id="3.30.870.10">
    <property type="entry name" value="Endonuclease Chain A"/>
    <property type="match status" value="1"/>
</dbReference>
<dbReference type="Pfam" id="PF13091">
    <property type="entry name" value="PLDc_2"/>
    <property type="match status" value="1"/>
</dbReference>
<dbReference type="AlphaFoldDB" id="A0A0W8FKL3"/>
<feature type="domain" description="PLD phosphodiesterase" evidence="4">
    <location>
        <begin position="138"/>
        <end position="165"/>
    </location>
</feature>
<comment type="caution">
    <text evidence="5">The sequence shown here is derived from an EMBL/GenBank/DDBJ whole genome shotgun (WGS) entry which is preliminary data.</text>
</comment>
<accession>A0A0W8FKL3</accession>
<sequence length="197" mass="22040">MNKLLSRKILIALFLGGFLLITAGISPAAASNKSIQNSSSGYQGLILTNEEYLPTLLKCIDEAKSEIFMSIFSFKAGAHKNNYPDRIAGHLARAVKRGVKVVVVLEKTDKKSNKLDIQNRRTAKLLEEKGINVYFDSPRQTTHTKLVVIDRHLILLGSHNFTQSALKYNNEISILLDSPDMAEEARNYILKIIREAK</sequence>
<evidence type="ECO:0000259" key="4">
    <source>
        <dbReference type="PROSITE" id="PS50035"/>
    </source>
</evidence>
<dbReference type="GO" id="GO:0016042">
    <property type="term" value="P:lipid catabolic process"/>
    <property type="evidence" value="ECO:0007669"/>
    <property type="project" value="UniProtKB-KW"/>
</dbReference>
<dbReference type="PANTHER" id="PTHR43856:SF1">
    <property type="entry name" value="MITOCHONDRIAL CARDIOLIPIN HYDROLASE"/>
    <property type="match status" value="1"/>
</dbReference>
<dbReference type="PROSITE" id="PS50035">
    <property type="entry name" value="PLD"/>
    <property type="match status" value="1"/>
</dbReference>
<dbReference type="GO" id="GO:0016891">
    <property type="term" value="F:RNA endonuclease activity producing 5'-phosphomonoesters, hydrolytic mechanism"/>
    <property type="evidence" value="ECO:0007669"/>
    <property type="project" value="TreeGrafter"/>
</dbReference>
<keyword evidence="1" id="KW-0378">Hydrolase</keyword>
<dbReference type="InterPro" id="IPR025202">
    <property type="entry name" value="PLD-like_dom"/>
</dbReference>
<name>A0A0W8FKL3_9ZZZZ</name>
<keyword evidence="3" id="KW-0443">Lipid metabolism</keyword>
<dbReference type="EMBL" id="LNQE01001062">
    <property type="protein sequence ID" value="KUG21450.1"/>
    <property type="molecule type" value="Genomic_DNA"/>
</dbReference>
<reference evidence="5" key="1">
    <citation type="journal article" date="2015" name="Proc. Natl. Acad. Sci. U.S.A.">
        <title>Networks of energetic and metabolic interactions define dynamics in microbial communities.</title>
        <authorList>
            <person name="Embree M."/>
            <person name="Liu J.K."/>
            <person name="Al-Bassam M.M."/>
            <person name="Zengler K."/>
        </authorList>
    </citation>
    <scope>NUCLEOTIDE SEQUENCE</scope>
</reference>
<evidence type="ECO:0000256" key="2">
    <source>
        <dbReference type="ARBA" id="ARBA00022963"/>
    </source>
</evidence>
<keyword evidence="2" id="KW-0442">Lipid degradation</keyword>
<evidence type="ECO:0000313" key="5">
    <source>
        <dbReference type="EMBL" id="KUG21450.1"/>
    </source>
</evidence>
<evidence type="ECO:0000256" key="1">
    <source>
        <dbReference type="ARBA" id="ARBA00022801"/>
    </source>
</evidence>
<organism evidence="5">
    <name type="scientific">hydrocarbon metagenome</name>
    <dbReference type="NCBI Taxonomy" id="938273"/>
    <lineage>
        <taxon>unclassified sequences</taxon>
        <taxon>metagenomes</taxon>
        <taxon>ecological metagenomes</taxon>
    </lineage>
</organism>
<evidence type="ECO:0000256" key="3">
    <source>
        <dbReference type="ARBA" id="ARBA00023098"/>
    </source>
</evidence>
<protein>
    <submittedName>
        <fullName evidence="5">Phospholipase d/transphosphatidylase</fullName>
    </submittedName>
</protein>
<dbReference type="SUPFAM" id="SSF56024">
    <property type="entry name" value="Phospholipase D/nuclease"/>
    <property type="match status" value="1"/>
</dbReference>